<evidence type="ECO:0000256" key="2">
    <source>
        <dbReference type="ARBA" id="ARBA00023125"/>
    </source>
</evidence>
<dbReference type="Gene3D" id="1.10.10.10">
    <property type="entry name" value="Winged helix-like DNA-binding domain superfamily/Winged helix DNA-binding domain"/>
    <property type="match status" value="1"/>
</dbReference>
<dbReference type="RefSeq" id="WP_121646161.1">
    <property type="nucleotide sequence ID" value="NZ_RCWN01000001.1"/>
</dbReference>
<evidence type="ECO:0000313" key="5">
    <source>
        <dbReference type="EMBL" id="RLQ89194.1"/>
    </source>
</evidence>
<reference evidence="5 6" key="1">
    <citation type="submission" date="2018-10" db="EMBL/GenBank/DDBJ databases">
        <title>Notoacmeibacter sp. M2BS9Y-3-1, whole genome shotgun sequence.</title>
        <authorList>
            <person name="Tuo L."/>
        </authorList>
    </citation>
    <scope>NUCLEOTIDE SEQUENCE [LARGE SCALE GENOMIC DNA]</scope>
    <source>
        <strain evidence="5 6">M2BS9Y-3-1</strain>
    </source>
</reference>
<keyword evidence="2" id="KW-0238">DNA-binding</keyword>
<keyword evidence="6" id="KW-1185">Reference proteome</keyword>
<evidence type="ECO:0000256" key="1">
    <source>
        <dbReference type="ARBA" id="ARBA00023015"/>
    </source>
</evidence>
<name>A0A3L7JFF7_9HYPH</name>
<dbReference type="Proteomes" id="UP000281094">
    <property type="component" value="Unassembled WGS sequence"/>
</dbReference>
<keyword evidence="1" id="KW-0805">Transcription regulation</keyword>
<dbReference type="AlphaFoldDB" id="A0A3L7JFF7"/>
<dbReference type="SMART" id="SM00344">
    <property type="entry name" value="HTH_ASNC"/>
    <property type="match status" value="1"/>
</dbReference>
<accession>A0A3L7JFF7</accession>
<dbReference type="InterPro" id="IPR000485">
    <property type="entry name" value="AsnC-type_HTH_dom"/>
</dbReference>
<dbReference type="InterPro" id="IPR019887">
    <property type="entry name" value="Tscrpt_reg_AsnC/Lrp_C"/>
</dbReference>
<organism evidence="5 6">
    <name type="scientific">Notoacmeibacter ruber</name>
    <dbReference type="NCBI Taxonomy" id="2670375"/>
    <lineage>
        <taxon>Bacteria</taxon>
        <taxon>Pseudomonadati</taxon>
        <taxon>Pseudomonadota</taxon>
        <taxon>Alphaproteobacteria</taxon>
        <taxon>Hyphomicrobiales</taxon>
        <taxon>Notoacmeibacteraceae</taxon>
        <taxon>Notoacmeibacter</taxon>
    </lineage>
</organism>
<dbReference type="PANTHER" id="PTHR30154:SF34">
    <property type="entry name" value="TRANSCRIPTIONAL REGULATOR AZLB"/>
    <property type="match status" value="1"/>
</dbReference>
<dbReference type="PANTHER" id="PTHR30154">
    <property type="entry name" value="LEUCINE-RESPONSIVE REGULATORY PROTEIN"/>
    <property type="match status" value="1"/>
</dbReference>
<feature type="domain" description="HTH asnC-type" evidence="4">
    <location>
        <begin position="4"/>
        <end position="65"/>
    </location>
</feature>
<evidence type="ECO:0000259" key="4">
    <source>
        <dbReference type="PROSITE" id="PS50956"/>
    </source>
</evidence>
<dbReference type="SUPFAM" id="SSF54909">
    <property type="entry name" value="Dimeric alpha+beta barrel"/>
    <property type="match status" value="1"/>
</dbReference>
<dbReference type="GO" id="GO:0005829">
    <property type="term" value="C:cytosol"/>
    <property type="evidence" value="ECO:0007669"/>
    <property type="project" value="TreeGrafter"/>
</dbReference>
<dbReference type="Pfam" id="PF01037">
    <property type="entry name" value="AsnC_trans_reg"/>
    <property type="match status" value="1"/>
</dbReference>
<evidence type="ECO:0000256" key="3">
    <source>
        <dbReference type="ARBA" id="ARBA00023163"/>
    </source>
</evidence>
<dbReference type="PROSITE" id="PS50956">
    <property type="entry name" value="HTH_ASNC_2"/>
    <property type="match status" value="1"/>
</dbReference>
<keyword evidence="3" id="KW-0804">Transcription</keyword>
<sequence>MRELSDVDRSLLAALRTNSRASITELSHLIGVSRATVKARLELLVQEGRIRRFTIETDVDVEGEVKAIMMIELQGKLSRAVIGTLRRIPEISAIHSTNGVWDLVVEIKTDSLVQFDRVLRDIREIPGVNNSQTSILLAPVTG</sequence>
<evidence type="ECO:0000313" key="6">
    <source>
        <dbReference type="Proteomes" id="UP000281094"/>
    </source>
</evidence>
<dbReference type="PROSITE" id="PS00519">
    <property type="entry name" value="HTH_ASNC_1"/>
    <property type="match status" value="1"/>
</dbReference>
<dbReference type="GO" id="GO:0043200">
    <property type="term" value="P:response to amino acid"/>
    <property type="evidence" value="ECO:0007669"/>
    <property type="project" value="TreeGrafter"/>
</dbReference>
<dbReference type="SUPFAM" id="SSF46785">
    <property type="entry name" value="Winged helix' DNA-binding domain"/>
    <property type="match status" value="1"/>
</dbReference>
<dbReference type="InterPro" id="IPR036390">
    <property type="entry name" value="WH_DNA-bd_sf"/>
</dbReference>
<dbReference type="InterPro" id="IPR011008">
    <property type="entry name" value="Dimeric_a/b-barrel"/>
</dbReference>
<dbReference type="PRINTS" id="PR00033">
    <property type="entry name" value="HTHASNC"/>
</dbReference>
<dbReference type="InterPro" id="IPR019888">
    <property type="entry name" value="Tscrpt_reg_AsnC-like"/>
</dbReference>
<dbReference type="Gene3D" id="3.30.70.920">
    <property type="match status" value="1"/>
</dbReference>
<dbReference type="InterPro" id="IPR036388">
    <property type="entry name" value="WH-like_DNA-bd_sf"/>
</dbReference>
<dbReference type="EMBL" id="RCWN01000001">
    <property type="protein sequence ID" value="RLQ89194.1"/>
    <property type="molecule type" value="Genomic_DNA"/>
</dbReference>
<dbReference type="GO" id="GO:0043565">
    <property type="term" value="F:sequence-specific DNA binding"/>
    <property type="evidence" value="ECO:0007669"/>
    <property type="project" value="InterPro"/>
</dbReference>
<comment type="caution">
    <text evidence="5">The sequence shown here is derived from an EMBL/GenBank/DDBJ whole genome shotgun (WGS) entry which is preliminary data.</text>
</comment>
<gene>
    <name evidence="5" type="ORF">D8780_14035</name>
</gene>
<dbReference type="Pfam" id="PF13404">
    <property type="entry name" value="HTH_AsnC-type"/>
    <property type="match status" value="1"/>
</dbReference>
<protein>
    <submittedName>
        <fullName evidence="5">Lrp/AsnC family transcriptional regulator</fullName>
    </submittedName>
</protein>
<dbReference type="InterPro" id="IPR019885">
    <property type="entry name" value="Tscrpt_reg_HTH_AsnC-type_CS"/>
</dbReference>
<proteinExistence type="predicted"/>